<dbReference type="VEuPathDB" id="FungiDB:EYZ11_011376"/>
<name>A0A4S3J3A8_9EURO</name>
<evidence type="ECO:0000256" key="1">
    <source>
        <dbReference type="SAM" id="MobiDB-lite"/>
    </source>
</evidence>
<evidence type="ECO:0000313" key="3">
    <source>
        <dbReference type="Proteomes" id="UP000308092"/>
    </source>
</evidence>
<dbReference type="Proteomes" id="UP000308092">
    <property type="component" value="Unassembled WGS sequence"/>
</dbReference>
<keyword evidence="3" id="KW-1185">Reference proteome</keyword>
<reference evidence="2 3" key="1">
    <citation type="submission" date="2019-03" db="EMBL/GenBank/DDBJ databases">
        <title>The genome sequence of a newly discovered highly antifungal drug resistant Aspergillus species, Aspergillus tanneri NIH 1004.</title>
        <authorList>
            <person name="Mounaud S."/>
            <person name="Singh I."/>
            <person name="Joardar V."/>
            <person name="Pakala S."/>
            <person name="Pakala S."/>
            <person name="Venepally P."/>
            <person name="Hoover J."/>
            <person name="Nierman W."/>
            <person name="Chung J."/>
            <person name="Losada L."/>
        </authorList>
    </citation>
    <scope>NUCLEOTIDE SEQUENCE [LARGE SCALE GENOMIC DNA]</scope>
    <source>
        <strain evidence="2 3">NIH1004</strain>
    </source>
</reference>
<accession>A0A4S3J3A8</accession>
<feature type="region of interest" description="Disordered" evidence="1">
    <location>
        <begin position="1"/>
        <end position="21"/>
    </location>
</feature>
<evidence type="ECO:0000313" key="2">
    <source>
        <dbReference type="EMBL" id="THC89175.1"/>
    </source>
</evidence>
<protein>
    <submittedName>
        <fullName evidence="2">Uncharacterized protein</fullName>
    </submittedName>
</protein>
<gene>
    <name evidence="2" type="ORF">EYZ11_011376</name>
</gene>
<dbReference type="AlphaFoldDB" id="A0A4S3J3A8"/>
<sequence>MASISRAARIPSATYKRNSAQ</sequence>
<dbReference type="EMBL" id="SOSA01000696">
    <property type="protein sequence ID" value="THC89175.1"/>
    <property type="molecule type" value="Genomic_DNA"/>
</dbReference>
<organism evidence="2 3">
    <name type="scientific">Aspergillus tanneri</name>
    <dbReference type="NCBI Taxonomy" id="1220188"/>
    <lineage>
        <taxon>Eukaryota</taxon>
        <taxon>Fungi</taxon>
        <taxon>Dikarya</taxon>
        <taxon>Ascomycota</taxon>
        <taxon>Pezizomycotina</taxon>
        <taxon>Eurotiomycetes</taxon>
        <taxon>Eurotiomycetidae</taxon>
        <taxon>Eurotiales</taxon>
        <taxon>Aspergillaceae</taxon>
        <taxon>Aspergillus</taxon>
        <taxon>Aspergillus subgen. Circumdati</taxon>
    </lineage>
</organism>
<proteinExistence type="predicted"/>
<feature type="compositionally biased region" description="Low complexity" evidence="1">
    <location>
        <begin position="1"/>
        <end position="13"/>
    </location>
</feature>
<comment type="caution">
    <text evidence="2">The sequence shown here is derived from an EMBL/GenBank/DDBJ whole genome shotgun (WGS) entry which is preliminary data.</text>
</comment>